<dbReference type="RefSeq" id="WP_338889550.1">
    <property type="nucleotide sequence ID" value="NZ_CP147846.1"/>
</dbReference>
<comment type="function">
    <text evidence="1">Probable oxidoreductase that may play a role as regulator of mitochondrial function.</text>
</comment>
<dbReference type="InterPro" id="IPR002937">
    <property type="entry name" value="Amino_oxidase"/>
</dbReference>
<evidence type="ECO:0000259" key="4">
    <source>
        <dbReference type="Pfam" id="PF01593"/>
    </source>
</evidence>
<dbReference type="Gene3D" id="3.50.50.60">
    <property type="entry name" value="FAD/NAD(P)-binding domain"/>
    <property type="match status" value="2"/>
</dbReference>
<dbReference type="Gene3D" id="3.90.660.50">
    <property type="match status" value="1"/>
</dbReference>
<accession>A0ABZ2PIL1</accession>
<evidence type="ECO:0000256" key="2">
    <source>
        <dbReference type="ARBA" id="ARBA00038825"/>
    </source>
</evidence>
<gene>
    <name evidence="5" type="ORF">WDS16_00010</name>
</gene>
<dbReference type="SUPFAM" id="SSF51905">
    <property type="entry name" value="FAD/NAD(P)-binding domain"/>
    <property type="match status" value="1"/>
</dbReference>
<dbReference type="EMBL" id="CP147846">
    <property type="protein sequence ID" value="WXG69001.1"/>
    <property type="molecule type" value="Genomic_DNA"/>
</dbReference>
<evidence type="ECO:0000313" key="5">
    <source>
        <dbReference type="EMBL" id="WXG69001.1"/>
    </source>
</evidence>
<protein>
    <recommendedName>
        <fullName evidence="3">Pyridine nucleotide-disulfide oxidoreductase domain-containing protein 2</fullName>
    </recommendedName>
</protein>
<proteinExistence type="predicted"/>
<dbReference type="PANTHER" id="PTHR10668:SF105">
    <property type="entry name" value="DEHYDROGENASE-RELATED"/>
    <property type="match status" value="1"/>
</dbReference>
<feature type="domain" description="Amine oxidase" evidence="4">
    <location>
        <begin position="17"/>
        <end position="495"/>
    </location>
</feature>
<evidence type="ECO:0000256" key="1">
    <source>
        <dbReference type="ARBA" id="ARBA00037217"/>
    </source>
</evidence>
<sequence length="528" mass="55489">MSTTTVDAVVIGAGHNGLVAAAALADAGWDVVVLEAAPEPGGAVRSAELVPGYTSDLFSAFYPLGAASPAMKSLELERHGLRWCRAPAAYGHPRFSADEDAPVVHADVAATAAALSAYDKADGDAWIALFEQWTRIKKPLLDAFLGPFPPVRAGASLARTLGTAETLRFARFMALPARVMAHETFRSSAARCLLLGNAMHGDAPLEAAVSGAMGYLLTMMAQDVGFPVPEGGSSELTAALVRRVGTAEVRCDSEVTRIDVVDGRARSVHTASGDTVRVRRAIIADVSAPILYDTLLPTDAVPPRMRRDLANFEWDTPVVKVNYALDQPIPWCSKSLSQVGTVHLGADDDGLLRWTTDLATGVLPKRPFMLFGQMTTADPTRSPNGTESAWAYTHLPRGIVDDASADTIAERVGDVLEEHAPGFATSIVGQVVQRPSDLSAANSSLYGGAVNGGTAQLHQQLIFRPTPGLGRPETPVEGLFLGSSSAHPGGGVHGAGGMNAARAALRQQGVLGAVRKRVTSSLLELVTR</sequence>
<name>A0ABZ2PIL1_9NOCA</name>
<reference evidence="5 6" key="1">
    <citation type="submission" date="2024-03" db="EMBL/GenBank/DDBJ databases">
        <title>Natural products discovery in diverse microorganisms through a two-stage MS feature dereplication strategy.</title>
        <authorList>
            <person name="Zhang R."/>
        </authorList>
    </citation>
    <scope>NUCLEOTIDE SEQUENCE [LARGE SCALE GENOMIC DNA]</scope>
    <source>
        <strain evidence="5 6">18930</strain>
    </source>
</reference>
<keyword evidence="6" id="KW-1185">Reference proteome</keyword>
<dbReference type="Pfam" id="PF01593">
    <property type="entry name" value="Amino_oxidase"/>
    <property type="match status" value="1"/>
</dbReference>
<organism evidence="5 6">
    <name type="scientific">Rhodococcus sovatensis</name>
    <dbReference type="NCBI Taxonomy" id="1805840"/>
    <lineage>
        <taxon>Bacteria</taxon>
        <taxon>Bacillati</taxon>
        <taxon>Actinomycetota</taxon>
        <taxon>Actinomycetes</taxon>
        <taxon>Mycobacteriales</taxon>
        <taxon>Nocardiaceae</taxon>
        <taxon>Rhodococcus</taxon>
    </lineage>
</organism>
<dbReference type="InterPro" id="IPR036188">
    <property type="entry name" value="FAD/NAD-bd_sf"/>
</dbReference>
<dbReference type="Proteomes" id="UP001432000">
    <property type="component" value="Chromosome"/>
</dbReference>
<evidence type="ECO:0000313" key="6">
    <source>
        <dbReference type="Proteomes" id="UP001432000"/>
    </source>
</evidence>
<comment type="subunit">
    <text evidence="2">Interacts with COX5B; this interaction may contribute to localize PYROXD2 to the inner face of the inner mitochondrial membrane.</text>
</comment>
<dbReference type="PANTHER" id="PTHR10668">
    <property type="entry name" value="PHYTOENE DEHYDROGENASE"/>
    <property type="match status" value="1"/>
</dbReference>
<evidence type="ECO:0000256" key="3">
    <source>
        <dbReference type="ARBA" id="ARBA00040298"/>
    </source>
</evidence>